<feature type="region of interest" description="Disordered" evidence="1">
    <location>
        <begin position="45"/>
        <end position="70"/>
    </location>
</feature>
<gene>
    <name evidence="2" type="ORF">BDV28DRAFT_29811</name>
</gene>
<keyword evidence="3" id="KW-1185">Reference proteome</keyword>
<protein>
    <submittedName>
        <fullName evidence="2">Uncharacterized protein</fullName>
    </submittedName>
</protein>
<feature type="compositionally biased region" description="Polar residues" evidence="1">
    <location>
        <begin position="45"/>
        <end position="60"/>
    </location>
</feature>
<evidence type="ECO:0000256" key="1">
    <source>
        <dbReference type="SAM" id="MobiDB-lite"/>
    </source>
</evidence>
<dbReference type="EMBL" id="ML739199">
    <property type="protein sequence ID" value="KAE8350887.1"/>
    <property type="molecule type" value="Genomic_DNA"/>
</dbReference>
<organism evidence="2 3">
    <name type="scientific">Aspergillus coremiiformis</name>
    <dbReference type="NCBI Taxonomy" id="138285"/>
    <lineage>
        <taxon>Eukaryota</taxon>
        <taxon>Fungi</taxon>
        <taxon>Dikarya</taxon>
        <taxon>Ascomycota</taxon>
        <taxon>Pezizomycotina</taxon>
        <taxon>Eurotiomycetes</taxon>
        <taxon>Eurotiomycetidae</taxon>
        <taxon>Eurotiales</taxon>
        <taxon>Aspergillaceae</taxon>
        <taxon>Aspergillus</taxon>
        <taxon>Aspergillus subgen. Circumdati</taxon>
    </lineage>
</organism>
<sequence length="70" mass="7945">MIWQPQVKIYEPEYISLPVTTRRPPSESNSTSVIFISHYQPTMASNNSTFRTTPALSKQPNPLLRPTPNS</sequence>
<dbReference type="AlphaFoldDB" id="A0A5N6YZN0"/>
<proteinExistence type="predicted"/>
<reference evidence="3" key="1">
    <citation type="submission" date="2019-04" db="EMBL/GenBank/DDBJ databases">
        <title>Friends and foes A comparative genomics studyof 23 Aspergillus species from section Flavi.</title>
        <authorList>
            <consortium name="DOE Joint Genome Institute"/>
            <person name="Kjaerbolling I."/>
            <person name="Vesth T."/>
            <person name="Frisvad J.C."/>
            <person name="Nybo J.L."/>
            <person name="Theobald S."/>
            <person name="Kildgaard S."/>
            <person name="Isbrandt T."/>
            <person name="Kuo A."/>
            <person name="Sato A."/>
            <person name="Lyhne E.K."/>
            <person name="Kogle M.E."/>
            <person name="Wiebenga A."/>
            <person name="Kun R.S."/>
            <person name="Lubbers R.J."/>
            <person name="Makela M.R."/>
            <person name="Barry K."/>
            <person name="Chovatia M."/>
            <person name="Clum A."/>
            <person name="Daum C."/>
            <person name="Haridas S."/>
            <person name="He G."/>
            <person name="LaButti K."/>
            <person name="Lipzen A."/>
            <person name="Mondo S."/>
            <person name="Riley R."/>
            <person name="Salamov A."/>
            <person name="Simmons B.A."/>
            <person name="Magnuson J.K."/>
            <person name="Henrissat B."/>
            <person name="Mortensen U.H."/>
            <person name="Larsen T.O."/>
            <person name="Devries R.P."/>
            <person name="Grigoriev I.V."/>
            <person name="Machida M."/>
            <person name="Baker S.E."/>
            <person name="Andersen M.R."/>
        </authorList>
    </citation>
    <scope>NUCLEOTIDE SEQUENCE [LARGE SCALE GENOMIC DNA]</scope>
    <source>
        <strain evidence="3">CBS 553.77</strain>
    </source>
</reference>
<evidence type="ECO:0000313" key="2">
    <source>
        <dbReference type="EMBL" id="KAE8350887.1"/>
    </source>
</evidence>
<dbReference type="Proteomes" id="UP000327118">
    <property type="component" value="Unassembled WGS sequence"/>
</dbReference>
<evidence type="ECO:0000313" key="3">
    <source>
        <dbReference type="Proteomes" id="UP000327118"/>
    </source>
</evidence>
<accession>A0A5N6YZN0</accession>
<name>A0A5N6YZN0_9EURO</name>